<dbReference type="EMBL" id="JACEIK010005922">
    <property type="protein sequence ID" value="MCE0482423.1"/>
    <property type="molecule type" value="Genomic_DNA"/>
</dbReference>
<reference evidence="1 2" key="1">
    <citation type="journal article" date="2021" name="BMC Genomics">
        <title>Datura genome reveals duplications of psychoactive alkaloid biosynthetic genes and high mutation rate following tissue culture.</title>
        <authorList>
            <person name="Rajewski A."/>
            <person name="Carter-House D."/>
            <person name="Stajich J."/>
            <person name="Litt A."/>
        </authorList>
    </citation>
    <scope>NUCLEOTIDE SEQUENCE [LARGE SCALE GENOMIC DNA]</scope>
    <source>
        <strain evidence="1">AR-01</strain>
    </source>
</reference>
<name>A0ABS8VSY0_DATST</name>
<proteinExistence type="predicted"/>
<protein>
    <submittedName>
        <fullName evidence="1">Uncharacterized protein</fullName>
    </submittedName>
</protein>
<evidence type="ECO:0000313" key="2">
    <source>
        <dbReference type="Proteomes" id="UP000823775"/>
    </source>
</evidence>
<sequence>MEVMREQLSGQGGALKRMSAKLTEIMAETTTCNNFQVTVLANTQEEPHVEGRIELRQEMYQFGSSIHDLQDVDVEEVDKSEDVKHNAVLELRRIGPHSKHLSTLCLGGNLEIEPYKPVEKEKGKSEYLESKLRSMV</sequence>
<accession>A0ABS8VSY0</accession>
<evidence type="ECO:0000313" key="1">
    <source>
        <dbReference type="EMBL" id="MCE0482423.1"/>
    </source>
</evidence>
<organism evidence="1 2">
    <name type="scientific">Datura stramonium</name>
    <name type="common">Jimsonweed</name>
    <name type="synonym">Common thornapple</name>
    <dbReference type="NCBI Taxonomy" id="4076"/>
    <lineage>
        <taxon>Eukaryota</taxon>
        <taxon>Viridiplantae</taxon>
        <taxon>Streptophyta</taxon>
        <taxon>Embryophyta</taxon>
        <taxon>Tracheophyta</taxon>
        <taxon>Spermatophyta</taxon>
        <taxon>Magnoliopsida</taxon>
        <taxon>eudicotyledons</taxon>
        <taxon>Gunneridae</taxon>
        <taxon>Pentapetalae</taxon>
        <taxon>asterids</taxon>
        <taxon>lamiids</taxon>
        <taxon>Solanales</taxon>
        <taxon>Solanaceae</taxon>
        <taxon>Solanoideae</taxon>
        <taxon>Datureae</taxon>
        <taxon>Datura</taxon>
    </lineage>
</organism>
<gene>
    <name evidence="1" type="ORF">HAX54_041204</name>
</gene>
<keyword evidence="2" id="KW-1185">Reference proteome</keyword>
<comment type="caution">
    <text evidence="1">The sequence shown here is derived from an EMBL/GenBank/DDBJ whole genome shotgun (WGS) entry which is preliminary data.</text>
</comment>
<dbReference type="Proteomes" id="UP000823775">
    <property type="component" value="Unassembled WGS sequence"/>
</dbReference>